<comment type="caution">
    <text evidence="2">The sequence shown here is derived from an EMBL/GenBank/DDBJ whole genome shotgun (WGS) entry which is preliminary data.</text>
</comment>
<protein>
    <submittedName>
        <fullName evidence="2">Nitrilase</fullName>
    </submittedName>
</protein>
<dbReference type="Pfam" id="PF00795">
    <property type="entry name" value="CN_hydrolase"/>
    <property type="match status" value="1"/>
</dbReference>
<organism evidence="2 3">
    <name type="scientific">Desulfurobacterium indicum</name>
    <dbReference type="NCBI Taxonomy" id="1914305"/>
    <lineage>
        <taxon>Bacteria</taxon>
        <taxon>Pseudomonadati</taxon>
        <taxon>Aquificota</taxon>
        <taxon>Aquificia</taxon>
        <taxon>Desulfurobacteriales</taxon>
        <taxon>Desulfurobacteriaceae</taxon>
        <taxon>Desulfurobacterium</taxon>
    </lineage>
</organism>
<gene>
    <name evidence="2" type="ORF">BLW93_03745</name>
</gene>
<sequence>MKAFAIQFETVAGQYERNWNRALTFLNFSSPFSLVVFPEVFLTGFDYENLDRAAEFSYSVFDSLRMFSESFSSVFVFTILEKVNGTFYNVVKVVDKGKEVLSRAKIKLFSPFDEDKYFSSGEISEDLKLVETSCGVIAPFICFELRFPELFLYLRQEGAQIFTVSAQWGKARREHWKTLLRARAIENQRFVVASNGVGEMAGFSVIVDPWGRIISEAGDGESLIHGDINLAVISQVETKLPMR</sequence>
<name>A0A1R1MLL5_9BACT</name>
<evidence type="ECO:0000259" key="1">
    <source>
        <dbReference type="PROSITE" id="PS50263"/>
    </source>
</evidence>
<reference evidence="2 3" key="1">
    <citation type="submission" date="2016-10" db="EMBL/GenBank/DDBJ databases">
        <title>Genome sequence of a sulfur-reducing bacterium Desulfurobacterium indicum K6013.</title>
        <authorList>
            <person name="Cao J."/>
            <person name="Shao Z."/>
            <person name="Alain K."/>
            <person name="Jebbar M."/>
        </authorList>
    </citation>
    <scope>NUCLEOTIDE SEQUENCE [LARGE SCALE GENOMIC DNA]</scope>
    <source>
        <strain evidence="2 3">K6013</strain>
    </source>
</reference>
<dbReference type="STRING" id="1914305.BLW93_03745"/>
<dbReference type="SUPFAM" id="SSF56317">
    <property type="entry name" value="Carbon-nitrogen hydrolase"/>
    <property type="match status" value="1"/>
</dbReference>
<dbReference type="PROSITE" id="PS50263">
    <property type="entry name" value="CN_HYDROLASE"/>
    <property type="match status" value="1"/>
</dbReference>
<dbReference type="InterPro" id="IPR003010">
    <property type="entry name" value="C-N_Hydrolase"/>
</dbReference>
<proteinExistence type="predicted"/>
<evidence type="ECO:0000313" key="2">
    <source>
        <dbReference type="EMBL" id="OMH40701.1"/>
    </source>
</evidence>
<dbReference type="InterPro" id="IPR036526">
    <property type="entry name" value="C-N_Hydrolase_sf"/>
</dbReference>
<dbReference type="RefSeq" id="WP_076712779.1">
    <property type="nucleotide sequence ID" value="NZ_MOEN01000010.1"/>
</dbReference>
<dbReference type="EMBL" id="MOEN01000010">
    <property type="protein sequence ID" value="OMH40701.1"/>
    <property type="molecule type" value="Genomic_DNA"/>
</dbReference>
<keyword evidence="3" id="KW-1185">Reference proteome</keyword>
<dbReference type="Gene3D" id="3.60.110.10">
    <property type="entry name" value="Carbon-nitrogen hydrolase"/>
    <property type="match status" value="1"/>
</dbReference>
<dbReference type="PANTHER" id="PTHR23088">
    <property type="entry name" value="NITRILASE-RELATED"/>
    <property type="match status" value="1"/>
</dbReference>
<dbReference type="PANTHER" id="PTHR23088:SF27">
    <property type="entry name" value="DEAMINATED GLUTATHIONE AMIDASE"/>
    <property type="match status" value="1"/>
</dbReference>
<dbReference type="OrthoDB" id="9811121at2"/>
<evidence type="ECO:0000313" key="3">
    <source>
        <dbReference type="Proteomes" id="UP000187408"/>
    </source>
</evidence>
<dbReference type="AlphaFoldDB" id="A0A1R1MLL5"/>
<dbReference type="Proteomes" id="UP000187408">
    <property type="component" value="Unassembled WGS sequence"/>
</dbReference>
<accession>A0A1R1MLL5</accession>
<feature type="domain" description="CN hydrolase" evidence="1">
    <location>
        <begin position="1"/>
        <end position="230"/>
    </location>
</feature>